<dbReference type="PANTHER" id="PTHR33694:SF1">
    <property type="entry name" value="UDP-3-O-ACYL-N-ACETYLGLUCOSAMINE DEACETYLASE 1, MITOCHONDRIAL-RELATED"/>
    <property type="match status" value="1"/>
</dbReference>
<evidence type="ECO:0000256" key="1">
    <source>
        <dbReference type="ARBA" id="ARBA00001947"/>
    </source>
</evidence>
<dbReference type="GO" id="GO:0009245">
    <property type="term" value="P:lipid A biosynthetic process"/>
    <property type="evidence" value="ECO:0007669"/>
    <property type="project" value="UniProtKB-UniRule"/>
</dbReference>
<keyword evidence="8 12" id="KW-0378">Hydrolase</keyword>
<reference evidence="13" key="2">
    <citation type="submission" date="2020-09" db="EMBL/GenBank/DDBJ databases">
        <authorList>
            <person name="Sun Q."/>
            <person name="Zhou Y."/>
        </authorList>
    </citation>
    <scope>NUCLEOTIDE SEQUENCE</scope>
    <source>
        <strain evidence="13">CGMCC 1.15320</strain>
    </source>
</reference>
<evidence type="ECO:0000256" key="6">
    <source>
        <dbReference type="ARBA" id="ARBA00022556"/>
    </source>
</evidence>
<evidence type="ECO:0000256" key="3">
    <source>
        <dbReference type="ARBA" id="ARBA00005002"/>
    </source>
</evidence>
<dbReference type="Gene3D" id="3.30.230.20">
    <property type="entry name" value="lpxc deacetylase, domain 1"/>
    <property type="match status" value="1"/>
</dbReference>
<organism evidence="13 14">
    <name type="scientific">Nitratireductor aestuarii</name>
    <dbReference type="NCBI Taxonomy" id="1735103"/>
    <lineage>
        <taxon>Bacteria</taxon>
        <taxon>Pseudomonadati</taxon>
        <taxon>Pseudomonadota</taxon>
        <taxon>Alphaproteobacteria</taxon>
        <taxon>Hyphomicrobiales</taxon>
        <taxon>Phyllobacteriaceae</taxon>
        <taxon>Nitratireductor</taxon>
    </lineage>
</organism>
<accession>A0A916RTJ7</accession>
<dbReference type="InterPro" id="IPR020568">
    <property type="entry name" value="Ribosomal_Su5_D2-typ_SF"/>
</dbReference>
<dbReference type="GO" id="GO:0103117">
    <property type="term" value="F:UDP-3-O-acyl-N-acetylglucosamine deacetylase activity"/>
    <property type="evidence" value="ECO:0007669"/>
    <property type="project" value="UniProtKB-UniRule"/>
</dbReference>
<keyword evidence="9 12" id="KW-0862">Zinc</keyword>
<protein>
    <recommendedName>
        <fullName evidence="4 12">UDP-3-O-acyl-N-acetylglucosamine deacetylase</fullName>
        <shortName evidence="12">UDP-3-O-acyl-GlcNAc deacetylase</shortName>
        <ecNumber evidence="4 12">3.5.1.108</ecNumber>
    </recommendedName>
    <alternativeName>
        <fullName evidence="12">UDP-3-O-[R-3-hydroxymyristoyl]-N-acetylglucosamine deacetylase</fullName>
    </alternativeName>
</protein>
<comment type="caution">
    <text evidence="13">The sequence shown here is derived from an EMBL/GenBank/DDBJ whole genome shotgun (WGS) entry which is preliminary data.</text>
</comment>
<feature type="binding site" evidence="12">
    <location>
        <position position="242"/>
    </location>
    <ligand>
        <name>Zn(2+)</name>
        <dbReference type="ChEBI" id="CHEBI:29105"/>
    </ligand>
</feature>
<feature type="binding site" evidence="12">
    <location>
        <position position="238"/>
    </location>
    <ligand>
        <name>Zn(2+)</name>
        <dbReference type="ChEBI" id="CHEBI:29105"/>
    </ligand>
</feature>
<dbReference type="NCBIfam" id="TIGR00325">
    <property type="entry name" value="lpxC"/>
    <property type="match status" value="1"/>
</dbReference>
<evidence type="ECO:0000256" key="10">
    <source>
        <dbReference type="ARBA" id="ARBA00023098"/>
    </source>
</evidence>
<keyword evidence="5 12" id="KW-0444">Lipid biosynthesis</keyword>
<feature type="active site" description="Proton donor" evidence="12">
    <location>
        <position position="265"/>
    </location>
</feature>
<proteinExistence type="inferred from homology"/>
<name>A0A916RTJ7_9HYPH</name>
<comment type="cofactor">
    <cofactor evidence="1 12">
        <name>Zn(2+)</name>
        <dbReference type="ChEBI" id="CHEBI:29105"/>
    </cofactor>
</comment>
<comment type="catalytic activity">
    <reaction evidence="11 12">
        <text>a UDP-3-O-[(3R)-3-hydroxyacyl]-N-acetyl-alpha-D-glucosamine + H2O = a UDP-3-O-[(3R)-3-hydroxyacyl]-alpha-D-glucosamine + acetate</text>
        <dbReference type="Rhea" id="RHEA:67816"/>
        <dbReference type="ChEBI" id="CHEBI:15377"/>
        <dbReference type="ChEBI" id="CHEBI:30089"/>
        <dbReference type="ChEBI" id="CHEBI:137740"/>
        <dbReference type="ChEBI" id="CHEBI:173225"/>
        <dbReference type="EC" id="3.5.1.108"/>
    </reaction>
</comment>
<keyword evidence="14" id="KW-1185">Reference proteome</keyword>
<dbReference type="EC" id="3.5.1.108" evidence="4 12"/>
<evidence type="ECO:0000313" key="14">
    <source>
        <dbReference type="Proteomes" id="UP000636264"/>
    </source>
</evidence>
<evidence type="ECO:0000256" key="9">
    <source>
        <dbReference type="ARBA" id="ARBA00022833"/>
    </source>
</evidence>
<dbReference type="GO" id="GO:0046872">
    <property type="term" value="F:metal ion binding"/>
    <property type="evidence" value="ECO:0007669"/>
    <property type="project" value="UniProtKB-KW"/>
</dbReference>
<keyword evidence="10 12" id="KW-0443">Lipid metabolism</keyword>
<reference evidence="13" key="1">
    <citation type="journal article" date="2014" name="Int. J. Syst. Evol. Microbiol.">
        <title>Complete genome sequence of Corynebacterium casei LMG S-19264T (=DSM 44701T), isolated from a smear-ripened cheese.</title>
        <authorList>
            <consortium name="US DOE Joint Genome Institute (JGI-PGF)"/>
            <person name="Walter F."/>
            <person name="Albersmeier A."/>
            <person name="Kalinowski J."/>
            <person name="Ruckert C."/>
        </authorList>
    </citation>
    <scope>NUCLEOTIDE SEQUENCE</scope>
    <source>
        <strain evidence="13">CGMCC 1.15320</strain>
    </source>
</reference>
<comment type="function">
    <text evidence="2 12">Catalyzes the hydrolysis of UDP-3-O-myristoyl-N-acetylglucosamine to form UDP-3-O-myristoylglucosamine and acetate, the committed step in lipid A biosynthesis.</text>
</comment>
<dbReference type="PANTHER" id="PTHR33694">
    <property type="entry name" value="UDP-3-O-ACYL-N-ACETYLGLUCOSAMINE DEACETYLASE 1, MITOCHONDRIAL-RELATED"/>
    <property type="match status" value="1"/>
</dbReference>
<feature type="binding site" evidence="12">
    <location>
        <position position="80"/>
    </location>
    <ligand>
        <name>Zn(2+)</name>
        <dbReference type="ChEBI" id="CHEBI:29105"/>
    </ligand>
</feature>
<keyword evidence="7 12" id="KW-0479">Metal-binding</keyword>
<evidence type="ECO:0000256" key="4">
    <source>
        <dbReference type="ARBA" id="ARBA00012745"/>
    </source>
</evidence>
<evidence type="ECO:0000256" key="2">
    <source>
        <dbReference type="ARBA" id="ARBA00002923"/>
    </source>
</evidence>
<dbReference type="EMBL" id="BMIF01000007">
    <property type="protein sequence ID" value="GGA69764.1"/>
    <property type="molecule type" value="Genomic_DNA"/>
</dbReference>
<dbReference type="SUPFAM" id="SSF54211">
    <property type="entry name" value="Ribosomal protein S5 domain 2-like"/>
    <property type="match status" value="2"/>
</dbReference>
<evidence type="ECO:0000256" key="11">
    <source>
        <dbReference type="ARBA" id="ARBA00024535"/>
    </source>
</evidence>
<dbReference type="InterPro" id="IPR004463">
    <property type="entry name" value="UDP-acyl_GlcNac_deAcase"/>
</dbReference>
<evidence type="ECO:0000313" key="13">
    <source>
        <dbReference type="EMBL" id="GGA69764.1"/>
    </source>
</evidence>
<keyword evidence="6 12" id="KW-0441">Lipid A biosynthesis</keyword>
<evidence type="ECO:0000256" key="8">
    <source>
        <dbReference type="ARBA" id="ARBA00022801"/>
    </source>
</evidence>
<comment type="pathway">
    <text evidence="3 12">Glycolipid biosynthesis; lipid IV(A) biosynthesis; lipid IV(A) from (3R)-3-hydroxytetradecanoyl-[acyl-carrier-protein] and UDP-N-acetyl-alpha-D-glucosamine: step 2/6.</text>
</comment>
<evidence type="ECO:0000256" key="5">
    <source>
        <dbReference type="ARBA" id="ARBA00022516"/>
    </source>
</evidence>
<dbReference type="InterPro" id="IPR015870">
    <property type="entry name" value="UDP-acyl_N-AcGlcN_deAcase_N"/>
</dbReference>
<sequence length="301" mass="32585">MDQQTTLKKRVSLSGVGVHSGKPVTVHFNPATAGEGIVFKRVDSGAEGRLIRAHASQVAKTDLCTVIGNNDGDQVMTIEHLMSAVSGLGIDNLLIEIDNSEVPILDGSSIMFLDAFVEAGIETLPASRRFIRILKPVRVEAGEAWAELVPYNGTRFEVEIDFATPAIGRQKIGLDLSARIYSREISHARTFGFIKDVEWLWAAGLALGSSLENSVVIGEDDRVVNAAGLRYPDEFVRHKTLDAIGDLAVIGGPIIGCFRSYRSGHRLNGTVVKEVLADPSAFEIVEARRAGTGYEDITRAE</sequence>
<dbReference type="GO" id="GO:0016020">
    <property type="term" value="C:membrane"/>
    <property type="evidence" value="ECO:0007669"/>
    <property type="project" value="GOC"/>
</dbReference>
<dbReference type="AlphaFoldDB" id="A0A916RTJ7"/>
<evidence type="ECO:0000256" key="7">
    <source>
        <dbReference type="ARBA" id="ARBA00022723"/>
    </source>
</evidence>
<dbReference type="Pfam" id="PF03331">
    <property type="entry name" value="LpxC"/>
    <property type="match status" value="1"/>
</dbReference>
<dbReference type="Proteomes" id="UP000636264">
    <property type="component" value="Unassembled WGS sequence"/>
</dbReference>
<dbReference type="HAMAP" id="MF_00388">
    <property type="entry name" value="LpxC"/>
    <property type="match status" value="1"/>
</dbReference>
<dbReference type="InterPro" id="IPR011334">
    <property type="entry name" value="UDP-acyl_GlcNac_deAcase_C"/>
</dbReference>
<gene>
    <name evidence="12 13" type="primary">lpxC</name>
    <name evidence="13" type="ORF">GCM10011385_24500</name>
</gene>
<dbReference type="Gene3D" id="3.30.1700.10">
    <property type="entry name" value="lpxc deacetylase, domain 2"/>
    <property type="match status" value="1"/>
</dbReference>
<comment type="similarity">
    <text evidence="12">Belongs to the LpxC family.</text>
</comment>
<evidence type="ECO:0000256" key="12">
    <source>
        <dbReference type="HAMAP-Rule" id="MF_00388"/>
    </source>
</evidence>